<comment type="similarity">
    <text evidence="10">Belongs to the PlsY family.</text>
</comment>
<dbReference type="KEGG" id="nmy:CJ229_002360"/>
<dbReference type="NCBIfam" id="TIGR00023">
    <property type="entry name" value="glycerol-3-phosphate 1-O-acyltransferase PlsY"/>
    <property type="match status" value="1"/>
</dbReference>
<sequence>MELSTIVLLIASYIFGAIPFAYIIGKVFYNVDIRQHGSGNIGTTNTFRILGKKSGIIVLILDFLKGAIPVYVAMWANVDIPVIIFGLCAALGHVYSIFLKFKGGKAVATGAGVIMAVAPLIFLIILLCFLIVLTVFHYVSLASVSGVTMLFILSLFTNNLALKIVSGILFILIVFKHIPNMKRIKNKTEPKAYLFKKK</sequence>
<feature type="transmembrane region" description="Helical" evidence="10">
    <location>
        <begin position="56"/>
        <end position="76"/>
    </location>
</feature>
<evidence type="ECO:0000256" key="7">
    <source>
        <dbReference type="ARBA" id="ARBA00023136"/>
    </source>
</evidence>
<dbReference type="AlphaFoldDB" id="A0AAF1BVQ5"/>
<gene>
    <name evidence="10 11" type="primary">plsY</name>
    <name evidence="11" type="ORF">CJ229_002360</name>
</gene>
<dbReference type="InterPro" id="IPR003811">
    <property type="entry name" value="G3P_acylTferase_PlsY"/>
</dbReference>
<evidence type="ECO:0000256" key="1">
    <source>
        <dbReference type="ARBA" id="ARBA00022475"/>
    </source>
</evidence>
<dbReference type="PANTHER" id="PTHR30309:SF0">
    <property type="entry name" value="GLYCEROL-3-PHOSPHATE ACYLTRANSFERASE-RELATED"/>
    <property type="match status" value="1"/>
</dbReference>
<organism evidence="11 12">
    <name type="scientific">Nosocomiicoccus massiliensis</name>
    <dbReference type="NCBI Taxonomy" id="1232430"/>
    <lineage>
        <taxon>Bacteria</taxon>
        <taxon>Bacillati</taxon>
        <taxon>Bacillota</taxon>
        <taxon>Bacilli</taxon>
        <taxon>Bacillales</taxon>
        <taxon>Staphylococcaceae</taxon>
        <taxon>Nosocomiicoccus</taxon>
    </lineage>
</organism>
<evidence type="ECO:0000313" key="12">
    <source>
        <dbReference type="Proteomes" id="UP000243626"/>
    </source>
</evidence>
<feature type="transmembrane region" description="Helical" evidence="10">
    <location>
        <begin position="6"/>
        <end position="25"/>
    </location>
</feature>
<keyword evidence="2 10" id="KW-0444">Lipid biosynthesis</keyword>
<keyword evidence="6 10" id="KW-0443">Lipid metabolism</keyword>
<evidence type="ECO:0000256" key="3">
    <source>
        <dbReference type="ARBA" id="ARBA00022679"/>
    </source>
</evidence>
<dbReference type="EC" id="2.3.1.275" evidence="10"/>
<keyword evidence="7 10" id="KW-0472">Membrane</keyword>
<feature type="transmembrane region" description="Helical" evidence="10">
    <location>
        <begin position="113"/>
        <end position="139"/>
    </location>
</feature>
<dbReference type="GO" id="GO:0043772">
    <property type="term" value="F:acyl-phosphate glycerol-3-phosphate acyltransferase activity"/>
    <property type="evidence" value="ECO:0007669"/>
    <property type="project" value="UniProtKB-UniRule"/>
</dbReference>
<accession>A0AAF1BVQ5</accession>
<feature type="transmembrane region" description="Helical" evidence="10">
    <location>
        <begin position="151"/>
        <end position="175"/>
    </location>
</feature>
<comment type="subunit">
    <text evidence="10">Probably interacts with PlsX.</text>
</comment>
<dbReference type="Proteomes" id="UP000243626">
    <property type="component" value="Chromosome"/>
</dbReference>
<proteinExistence type="inferred from homology"/>
<protein>
    <recommendedName>
        <fullName evidence="10">Glycerol-3-phosphate acyltransferase</fullName>
    </recommendedName>
    <alternativeName>
        <fullName evidence="10">Acyl-PO4 G3P acyltransferase</fullName>
    </alternativeName>
    <alternativeName>
        <fullName evidence="10">Acyl-phosphate--glycerol-3-phosphate acyltransferase</fullName>
    </alternativeName>
    <alternativeName>
        <fullName evidence="10">G3P acyltransferase</fullName>
        <shortName evidence="10">GPAT</shortName>
        <ecNumber evidence="10">2.3.1.275</ecNumber>
    </alternativeName>
    <alternativeName>
        <fullName evidence="10">Lysophosphatidic acid synthase</fullName>
        <shortName evidence="10">LPA synthase</shortName>
    </alternativeName>
</protein>
<comment type="catalytic activity">
    <reaction evidence="10">
        <text>an acyl phosphate + sn-glycerol 3-phosphate = a 1-acyl-sn-glycero-3-phosphate + phosphate</text>
        <dbReference type="Rhea" id="RHEA:34075"/>
        <dbReference type="ChEBI" id="CHEBI:43474"/>
        <dbReference type="ChEBI" id="CHEBI:57597"/>
        <dbReference type="ChEBI" id="CHEBI:57970"/>
        <dbReference type="ChEBI" id="CHEBI:59918"/>
        <dbReference type="EC" id="2.3.1.275"/>
    </reaction>
</comment>
<keyword evidence="1 10" id="KW-1003">Cell membrane</keyword>
<keyword evidence="5 10" id="KW-1133">Transmembrane helix</keyword>
<evidence type="ECO:0000256" key="8">
    <source>
        <dbReference type="ARBA" id="ARBA00023209"/>
    </source>
</evidence>
<evidence type="ECO:0000256" key="2">
    <source>
        <dbReference type="ARBA" id="ARBA00022516"/>
    </source>
</evidence>
<dbReference type="HAMAP" id="MF_01043">
    <property type="entry name" value="PlsY"/>
    <property type="match status" value="1"/>
</dbReference>
<dbReference type="GO" id="GO:0005886">
    <property type="term" value="C:plasma membrane"/>
    <property type="evidence" value="ECO:0007669"/>
    <property type="project" value="UniProtKB-SubCell"/>
</dbReference>
<keyword evidence="3 10" id="KW-0808">Transferase</keyword>
<dbReference type="RefSeq" id="WP_070456666.1">
    <property type="nucleotide sequence ID" value="NZ_CP136964.1"/>
</dbReference>
<evidence type="ECO:0000256" key="9">
    <source>
        <dbReference type="ARBA" id="ARBA00023264"/>
    </source>
</evidence>
<evidence type="ECO:0000256" key="4">
    <source>
        <dbReference type="ARBA" id="ARBA00022692"/>
    </source>
</evidence>
<keyword evidence="9 10" id="KW-1208">Phospholipid metabolism</keyword>
<dbReference type="GO" id="GO:0008654">
    <property type="term" value="P:phospholipid biosynthetic process"/>
    <property type="evidence" value="ECO:0007669"/>
    <property type="project" value="UniProtKB-UniRule"/>
</dbReference>
<comment type="function">
    <text evidence="10">Catalyzes the transfer of an acyl group from acyl-phosphate (acyl-PO(4)) to glycerol-3-phosphate (G3P) to form lysophosphatidic acid (LPA). This enzyme utilizes acyl-phosphate as fatty acyl donor, but not acyl-CoA or acyl-ACP.</text>
</comment>
<dbReference type="EMBL" id="CP136964">
    <property type="protein sequence ID" value="WOS96606.1"/>
    <property type="molecule type" value="Genomic_DNA"/>
</dbReference>
<feature type="transmembrane region" description="Helical" evidence="10">
    <location>
        <begin position="82"/>
        <end position="101"/>
    </location>
</feature>
<keyword evidence="11" id="KW-0012">Acyltransferase</keyword>
<evidence type="ECO:0000256" key="5">
    <source>
        <dbReference type="ARBA" id="ARBA00022989"/>
    </source>
</evidence>
<evidence type="ECO:0000256" key="6">
    <source>
        <dbReference type="ARBA" id="ARBA00023098"/>
    </source>
</evidence>
<reference evidence="11 12" key="2">
    <citation type="submission" date="2023-10" db="EMBL/GenBank/DDBJ databases">
        <authorList>
            <person name="Choi B."/>
        </authorList>
    </citation>
    <scope>NUCLEOTIDE SEQUENCE [LARGE SCALE GENOMIC DNA]</scope>
    <source>
        <strain evidence="11 12">UMB0959</strain>
    </source>
</reference>
<comment type="pathway">
    <text evidence="10">Lipid metabolism; phospholipid metabolism.</text>
</comment>
<name>A0AAF1BVQ5_9STAP</name>
<evidence type="ECO:0000256" key="10">
    <source>
        <dbReference type="HAMAP-Rule" id="MF_01043"/>
    </source>
</evidence>
<keyword evidence="4 10" id="KW-0812">Transmembrane</keyword>
<reference evidence="12" key="1">
    <citation type="submission" date="2017-09" db="EMBL/GenBank/DDBJ databases">
        <title>Bacterial strain isolated from the female urinary microbiota.</title>
        <authorList>
            <person name="Thomas-White K."/>
            <person name="Kumar N."/>
            <person name="Forster S."/>
            <person name="Putonti C."/>
            <person name="Lawley T."/>
            <person name="Wolfe A.J."/>
        </authorList>
    </citation>
    <scope>NUCLEOTIDE SEQUENCE [LARGE SCALE GENOMIC DNA]</scope>
    <source>
        <strain evidence="12">UMB0959</strain>
    </source>
</reference>
<dbReference type="Pfam" id="PF02660">
    <property type="entry name" value="G3P_acyltransf"/>
    <property type="match status" value="1"/>
</dbReference>
<keyword evidence="12" id="KW-1185">Reference proteome</keyword>
<evidence type="ECO:0000313" key="11">
    <source>
        <dbReference type="EMBL" id="WOS96606.1"/>
    </source>
</evidence>
<keyword evidence="8 10" id="KW-0594">Phospholipid biosynthesis</keyword>
<dbReference type="SMART" id="SM01207">
    <property type="entry name" value="G3P_acyltransf"/>
    <property type="match status" value="1"/>
</dbReference>
<comment type="subcellular location">
    <subcellularLocation>
        <location evidence="10">Cell membrane</location>
        <topology evidence="10">Multi-pass membrane protein</topology>
    </subcellularLocation>
</comment>
<dbReference type="PANTHER" id="PTHR30309">
    <property type="entry name" value="INNER MEMBRANE PROTEIN YGIH"/>
    <property type="match status" value="1"/>
</dbReference>